<keyword evidence="1" id="KW-0812">Transmembrane</keyword>
<evidence type="ECO:0000313" key="2">
    <source>
        <dbReference type="Proteomes" id="UP000001819"/>
    </source>
</evidence>
<protein>
    <submittedName>
        <fullName evidence="3">Uncharacterized protein</fullName>
    </submittedName>
</protein>
<dbReference type="RefSeq" id="XP_033239631.1">
    <property type="nucleotide sequence ID" value="XM_033383740.1"/>
</dbReference>
<evidence type="ECO:0000313" key="3">
    <source>
        <dbReference type="RefSeq" id="XP_033239631.1"/>
    </source>
</evidence>
<name>A0A6I8W8C5_DROPS</name>
<dbReference type="KEGG" id="dpo:117184805"/>
<gene>
    <name evidence="3" type="primary">LOC117184805</name>
</gene>
<organism evidence="2 3">
    <name type="scientific">Drosophila pseudoobscura pseudoobscura</name>
    <name type="common">Fruit fly</name>
    <dbReference type="NCBI Taxonomy" id="46245"/>
    <lineage>
        <taxon>Eukaryota</taxon>
        <taxon>Metazoa</taxon>
        <taxon>Ecdysozoa</taxon>
        <taxon>Arthropoda</taxon>
        <taxon>Hexapoda</taxon>
        <taxon>Insecta</taxon>
        <taxon>Pterygota</taxon>
        <taxon>Neoptera</taxon>
        <taxon>Endopterygota</taxon>
        <taxon>Diptera</taxon>
        <taxon>Brachycera</taxon>
        <taxon>Muscomorpha</taxon>
        <taxon>Ephydroidea</taxon>
        <taxon>Drosophilidae</taxon>
        <taxon>Drosophila</taxon>
        <taxon>Sophophora</taxon>
    </lineage>
</organism>
<dbReference type="FunCoup" id="A0A6I8W8C5">
    <property type="interactions" value="1"/>
</dbReference>
<accession>A0A6I8W8C5</accession>
<dbReference type="Proteomes" id="UP000001819">
    <property type="component" value="Chromosome X"/>
</dbReference>
<dbReference type="InParanoid" id="A0A6I8W8C5"/>
<keyword evidence="1" id="KW-1133">Transmembrane helix</keyword>
<proteinExistence type="predicted"/>
<keyword evidence="2" id="KW-1185">Reference proteome</keyword>
<feature type="transmembrane region" description="Helical" evidence="1">
    <location>
        <begin position="12"/>
        <end position="31"/>
    </location>
</feature>
<sequence length="32" mass="3619">MDEVFSLHMEKLDVYDVLLLAGILSVIILICI</sequence>
<keyword evidence="1" id="KW-0472">Membrane</keyword>
<evidence type="ECO:0000256" key="1">
    <source>
        <dbReference type="SAM" id="Phobius"/>
    </source>
</evidence>
<dbReference type="AlphaFoldDB" id="A0A6I8W8C5"/>
<reference evidence="3" key="1">
    <citation type="submission" date="2025-08" db="UniProtKB">
        <authorList>
            <consortium name="RefSeq"/>
        </authorList>
    </citation>
    <scope>IDENTIFICATION</scope>
    <source>
        <strain evidence="3">MV-25-SWS-2005</strain>
        <tissue evidence="3">Whole body</tissue>
    </source>
</reference>